<evidence type="ECO:0000313" key="3">
    <source>
        <dbReference type="Proteomes" id="UP000004508"/>
    </source>
</evidence>
<dbReference type="EMBL" id="ADVG01000001">
    <property type="protein sequence ID" value="EFH87940.1"/>
    <property type="molecule type" value="Genomic_DNA"/>
</dbReference>
<feature type="transmembrane region" description="Helical" evidence="1">
    <location>
        <begin position="21"/>
        <end position="46"/>
    </location>
</feature>
<evidence type="ECO:0000313" key="2">
    <source>
        <dbReference type="EMBL" id="EFH87940.1"/>
    </source>
</evidence>
<feature type="transmembrane region" description="Helical" evidence="1">
    <location>
        <begin position="101"/>
        <end position="123"/>
    </location>
</feature>
<organism evidence="2 3">
    <name type="scientific">Ktedonobacter racemifer DSM 44963</name>
    <dbReference type="NCBI Taxonomy" id="485913"/>
    <lineage>
        <taxon>Bacteria</taxon>
        <taxon>Bacillati</taxon>
        <taxon>Chloroflexota</taxon>
        <taxon>Ktedonobacteria</taxon>
        <taxon>Ktedonobacterales</taxon>
        <taxon>Ktedonobacteraceae</taxon>
        <taxon>Ktedonobacter</taxon>
    </lineage>
</organism>
<dbReference type="AlphaFoldDB" id="D6TBF6"/>
<dbReference type="InParanoid" id="D6TBF6"/>
<keyword evidence="1" id="KW-1133">Transmembrane helix</keyword>
<keyword evidence="1" id="KW-0472">Membrane</keyword>
<comment type="caution">
    <text evidence="2">The sequence shown here is derived from an EMBL/GenBank/DDBJ whole genome shotgun (WGS) entry which is preliminary data.</text>
</comment>
<feature type="transmembrane region" description="Helical" evidence="1">
    <location>
        <begin position="66"/>
        <end position="85"/>
    </location>
</feature>
<feature type="transmembrane region" description="Helical" evidence="1">
    <location>
        <begin position="148"/>
        <end position="170"/>
    </location>
</feature>
<reference evidence="2 3" key="1">
    <citation type="journal article" date="2011" name="Stand. Genomic Sci.">
        <title>Non-contiguous finished genome sequence and contextual data of the filamentous soil bacterium Ktedonobacter racemifer type strain (SOSP1-21).</title>
        <authorList>
            <person name="Chang Y.J."/>
            <person name="Land M."/>
            <person name="Hauser L."/>
            <person name="Chertkov O."/>
            <person name="Del Rio T.G."/>
            <person name="Nolan M."/>
            <person name="Copeland A."/>
            <person name="Tice H."/>
            <person name="Cheng J.F."/>
            <person name="Lucas S."/>
            <person name="Han C."/>
            <person name="Goodwin L."/>
            <person name="Pitluck S."/>
            <person name="Ivanova N."/>
            <person name="Ovchinikova G."/>
            <person name="Pati A."/>
            <person name="Chen A."/>
            <person name="Palaniappan K."/>
            <person name="Mavromatis K."/>
            <person name="Liolios K."/>
            <person name="Brettin T."/>
            <person name="Fiebig A."/>
            <person name="Rohde M."/>
            <person name="Abt B."/>
            <person name="Goker M."/>
            <person name="Detter J.C."/>
            <person name="Woyke T."/>
            <person name="Bristow J."/>
            <person name="Eisen J.A."/>
            <person name="Markowitz V."/>
            <person name="Hugenholtz P."/>
            <person name="Kyrpides N.C."/>
            <person name="Klenk H.P."/>
            <person name="Lapidus A."/>
        </authorList>
    </citation>
    <scope>NUCLEOTIDE SEQUENCE [LARGE SCALE GENOMIC DNA]</scope>
    <source>
        <strain evidence="3">DSM 44963</strain>
    </source>
</reference>
<name>D6TBF6_KTERA</name>
<dbReference type="STRING" id="485913.Krac_9300"/>
<gene>
    <name evidence="2" type="ORF">Krac_9300</name>
</gene>
<evidence type="ECO:0000256" key="1">
    <source>
        <dbReference type="SAM" id="Phobius"/>
    </source>
</evidence>
<sequence>MMSIFMLSTSIACIPMRYLRYILLGGCFLTCSLYLILGGAGVWWLWSGHVLQTAWHPFPHWSHGGSVYGIVILALLGINYPLFLGREISGGQAGIHKASGYVWWGVSIMFFLYLFATFGVMAMKPSIHISEYLPFIRAITTVFGPTPAMLFGIALTVANILLLAAIQVLFSRLLVNLPSSNVSLQHWLS</sequence>
<protein>
    <submittedName>
        <fullName evidence="2">Uncharacterized protein</fullName>
    </submittedName>
</protein>
<keyword evidence="3" id="KW-1185">Reference proteome</keyword>
<dbReference type="Proteomes" id="UP000004508">
    <property type="component" value="Unassembled WGS sequence"/>
</dbReference>
<accession>D6TBF6</accession>
<keyword evidence="1" id="KW-0812">Transmembrane</keyword>
<proteinExistence type="predicted"/>